<dbReference type="InterPro" id="IPR001900">
    <property type="entry name" value="RNase_II/R"/>
</dbReference>
<dbReference type="SUPFAM" id="SSF50249">
    <property type="entry name" value="Nucleic acid-binding proteins"/>
    <property type="match status" value="1"/>
</dbReference>
<keyword evidence="4" id="KW-1185">Reference proteome</keyword>
<sequence length="988" mass="108733">MASLGFRRASTSSTLVKRALSTTPRSANLSQEQQKPPVRINDLLATISAESKSRNARLDKAGKIAYDHGEGQSMERRSYFASDVDAEPGLDWGSVGIAEEIPGLNVGRVVECRRSGQVSIGLILAAILVMDKPRLLLLRSTGEVWPISSNDVQFVMPSSLVPRSLAEECWSPEQLQSWSDSSEATVGLPSAAAAPPPEMMEARRKVSLLLRRVQRETEKMCQKLRGGVFKQGRVGGAEAAYEKWASEEAEERKCITAVEAAEYILNPQVGGTTGTPTTEVKPNTLPAYAAHVLLMSRPDMFISDQSDMWATGTYVVRSKPEQARIAQLQEWVQIAQKPGADGVESPVRTFVEKAKIVLDLARKTREETTGQHLKPLQHNLPEWSKTDLDIISCLLAYVAETRSTQLTPFLSLSLAITRLILSDPQIDRGTVTVMLHELGTILPWDSLETARIVEADRNAMTTTSVAGHVRGDDELLKGNELDELREDFSHHKVFVIDDATALELDDGIAVEKIAGSDDVWVHVHIADPTRYIPPGHELARQASVRGSSLYMAEGSMPLFPTDLIMKEVSLGANVERDGGRQGSMVFSARVSKAGNVEDSKVRMGWVKKPRVITYASVNKALGLPTSSYTRPFGGPSTSTEPPMPEITAEDAAELRLLYDTARNLRARRFATAGYEWSKPSASISLPHLPGRPNPHLFSRHHLLSTPRLFSGSLPIEYRVKTPVEGIDAGSLVAEYMVLGGRVAAWFCFERNLPMVYRASAAPSPVATTQTLEDLLAKRDPETGIIDAFATLGKGWYRPAGYISLQPEEHWIMGIVGKSKGYVRATSPLRRFDDMLVHWQIKAALARQAGLSREHVRGFEKEDIVRLAQKSDEGVKRAKRAGMVSDLFWQTKVIGRNLRSGTWPLPEGWGKDETAVDVRDVLIGKVTSAPENAASLKGELTVVRLDQLGVTAKVLHPAGLTWDMGEEMKVKLDLVEEWPNPRIQGVRLV</sequence>
<dbReference type="Pfam" id="PF00773">
    <property type="entry name" value="RNB"/>
    <property type="match status" value="1"/>
</dbReference>
<reference evidence="3 4" key="1">
    <citation type="submission" date="2017-05" db="EMBL/GenBank/DDBJ databases">
        <title>The Genome Sequence of Tsuchiyaea wingfieldii DSM 27421.</title>
        <authorList>
            <person name="Cuomo C."/>
            <person name="Passer A."/>
            <person name="Billmyre B."/>
            <person name="Heitman J."/>
        </authorList>
    </citation>
    <scope>NUCLEOTIDE SEQUENCE [LARGE SCALE GENOMIC DNA]</scope>
    <source>
        <strain evidence="3 4">DSM 27421</strain>
    </source>
</reference>
<dbReference type="AlphaFoldDB" id="A0A5D3B6Z0"/>
<dbReference type="Proteomes" id="UP000322245">
    <property type="component" value="Unassembled WGS sequence"/>
</dbReference>
<feature type="compositionally biased region" description="Polar residues" evidence="1">
    <location>
        <begin position="16"/>
        <end position="34"/>
    </location>
</feature>
<dbReference type="InterPro" id="IPR050180">
    <property type="entry name" value="RNR_Ribonuclease"/>
</dbReference>
<dbReference type="PANTHER" id="PTHR23355">
    <property type="entry name" value="RIBONUCLEASE"/>
    <property type="match status" value="1"/>
</dbReference>
<dbReference type="InterPro" id="IPR012340">
    <property type="entry name" value="NA-bd_OB-fold"/>
</dbReference>
<organism evidence="3 4">
    <name type="scientific">Cryptococcus floricola</name>
    <dbReference type="NCBI Taxonomy" id="2591691"/>
    <lineage>
        <taxon>Eukaryota</taxon>
        <taxon>Fungi</taxon>
        <taxon>Dikarya</taxon>
        <taxon>Basidiomycota</taxon>
        <taxon>Agaricomycotina</taxon>
        <taxon>Tremellomycetes</taxon>
        <taxon>Tremellales</taxon>
        <taxon>Cryptococcaceae</taxon>
        <taxon>Cryptococcus</taxon>
    </lineage>
</organism>
<evidence type="ECO:0000259" key="2">
    <source>
        <dbReference type="SMART" id="SM00955"/>
    </source>
</evidence>
<dbReference type="GO" id="GO:0003723">
    <property type="term" value="F:RNA binding"/>
    <property type="evidence" value="ECO:0007669"/>
    <property type="project" value="InterPro"/>
</dbReference>
<accession>A0A5D3B6Z0</accession>
<dbReference type="GO" id="GO:0000175">
    <property type="term" value="F:3'-5'-RNA exonuclease activity"/>
    <property type="evidence" value="ECO:0007669"/>
    <property type="project" value="TreeGrafter"/>
</dbReference>
<dbReference type="EMBL" id="NIDF01000003">
    <property type="protein sequence ID" value="TYJ58702.1"/>
    <property type="molecule type" value="Genomic_DNA"/>
</dbReference>
<feature type="region of interest" description="Disordered" evidence="1">
    <location>
        <begin position="16"/>
        <end position="35"/>
    </location>
</feature>
<dbReference type="SMART" id="SM00955">
    <property type="entry name" value="RNB"/>
    <property type="match status" value="1"/>
</dbReference>
<dbReference type="PANTHER" id="PTHR23355:SF65">
    <property type="entry name" value="EXORIBONUCLEASE CYT-4, PUTATIVE (AFU_ORTHOLOGUE AFUA_7G01550)-RELATED"/>
    <property type="match status" value="1"/>
</dbReference>
<protein>
    <recommendedName>
        <fullName evidence="2">RNB domain-containing protein</fullName>
    </recommendedName>
</protein>
<proteinExistence type="predicted"/>
<evidence type="ECO:0000313" key="3">
    <source>
        <dbReference type="EMBL" id="TYJ58702.1"/>
    </source>
</evidence>
<comment type="caution">
    <text evidence="3">The sequence shown here is derived from an EMBL/GenBank/DDBJ whole genome shotgun (WGS) entry which is preliminary data.</text>
</comment>
<dbReference type="GO" id="GO:0006402">
    <property type="term" value="P:mRNA catabolic process"/>
    <property type="evidence" value="ECO:0007669"/>
    <property type="project" value="TreeGrafter"/>
</dbReference>
<gene>
    <name evidence="3" type="ORF">B9479_000538</name>
</gene>
<name>A0A5D3B6Z0_9TREE</name>
<evidence type="ECO:0000313" key="4">
    <source>
        <dbReference type="Proteomes" id="UP000322245"/>
    </source>
</evidence>
<dbReference type="GO" id="GO:0000932">
    <property type="term" value="C:P-body"/>
    <property type="evidence" value="ECO:0007669"/>
    <property type="project" value="TreeGrafter"/>
</dbReference>
<feature type="domain" description="RNB" evidence="2">
    <location>
        <begin position="485"/>
        <end position="846"/>
    </location>
</feature>
<evidence type="ECO:0000256" key="1">
    <source>
        <dbReference type="SAM" id="MobiDB-lite"/>
    </source>
</evidence>